<dbReference type="InterPro" id="IPR006935">
    <property type="entry name" value="Helicase/UvrB_N"/>
</dbReference>
<keyword evidence="8" id="KW-1185">Reference proteome</keyword>
<dbReference type="PROSITE" id="PS51194">
    <property type="entry name" value="HELICASE_CTER"/>
    <property type="match status" value="1"/>
</dbReference>
<protein>
    <submittedName>
        <fullName evidence="7">DEAD/DEAH box helicase</fullName>
    </submittedName>
</protein>
<accession>A0ABZ2K774</accession>
<dbReference type="Pfam" id="PF00271">
    <property type="entry name" value="Helicase_C"/>
    <property type="match status" value="1"/>
</dbReference>
<dbReference type="Proteomes" id="UP001379533">
    <property type="component" value="Chromosome"/>
</dbReference>
<evidence type="ECO:0000259" key="6">
    <source>
        <dbReference type="PROSITE" id="PS51194"/>
    </source>
</evidence>
<organism evidence="7 8">
    <name type="scientific">Pendulispora brunnea</name>
    <dbReference type="NCBI Taxonomy" id="2905690"/>
    <lineage>
        <taxon>Bacteria</taxon>
        <taxon>Pseudomonadati</taxon>
        <taxon>Myxococcota</taxon>
        <taxon>Myxococcia</taxon>
        <taxon>Myxococcales</taxon>
        <taxon>Sorangiineae</taxon>
        <taxon>Pendulisporaceae</taxon>
        <taxon>Pendulispora</taxon>
    </lineage>
</organism>
<evidence type="ECO:0000256" key="3">
    <source>
        <dbReference type="ARBA" id="ARBA00022806"/>
    </source>
</evidence>
<dbReference type="SUPFAM" id="SSF52540">
    <property type="entry name" value="P-loop containing nucleoside triphosphate hydrolases"/>
    <property type="match status" value="1"/>
</dbReference>
<keyword evidence="4" id="KW-0067">ATP-binding</keyword>
<keyword evidence="1" id="KW-0547">Nucleotide-binding</keyword>
<evidence type="ECO:0000259" key="5">
    <source>
        <dbReference type="PROSITE" id="PS51192"/>
    </source>
</evidence>
<evidence type="ECO:0000256" key="2">
    <source>
        <dbReference type="ARBA" id="ARBA00022801"/>
    </source>
</evidence>
<dbReference type="InterPro" id="IPR001650">
    <property type="entry name" value="Helicase_C-like"/>
</dbReference>
<dbReference type="InterPro" id="IPR027417">
    <property type="entry name" value="P-loop_NTPase"/>
</dbReference>
<dbReference type="EMBL" id="CP089982">
    <property type="protein sequence ID" value="WXA94542.1"/>
    <property type="molecule type" value="Genomic_DNA"/>
</dbReference>
<feature type="domain" description="Helicase ATP-binding" evidence="5">
    <location>
        <begin position="112"/>
        <end position="260"/>
    </location>
</feature>
<dbReference type="RefSeq" id="WP_394845151.1">
    <property type="nucleotide sequence ID" value="NZ_CP089982.1"/>
</dbReference>
<dbReference type="Pfam" id="PF04851">
    <property type="entry name" value="ResIII"/>
    <property type="match status" value="1"/>
</dbReference>
<gene>
    <name evidence="7" type="ORF">LZC95_50015</name>
</gene>
<dbReference type="CDD" id="cd17926">
    <property type="entry name" value="DEXHc_RE"/>
    <property type="match status" value="1"/>
</dbReference>
<feature type="domain" description="Helicase C-terminal" evidence="6">
    <location>
        <begin position="309"/>
        <end position="461"/>
    </location>
</feature>
<dbReference type="InterPro" id="IPR050615">
    <property type="entry name" value="ATP-dep_DNA_Helicase"/>
</dbReference>
<sequence>MRARVDSAIQLDKRELSVRLLERLRAGLSFPNPVYTQRVRMGKHPGDALERLFFYEENGTQLRLPRGAIQLLREAAHEEGIVVRCEDERLFPAESLDLLCDVPLRDYQAAAVATLSKVTQGHWIMPCGGGKTRSAIGAIARLRTPSLILVHSIDLAEQWLDGVRDLLGLEAGLVGGGEEHVGPVTVAVIQTLVRWAPERVDAFLRRFGLVITDEAHHTPSATFRAIVGRAPARYRLGLTATPERPDGLGPLLEFFFGPALVTVTHEQLIGAGVLRVPRIVALETSFEFPYKDASDRPAMLDALARDEARNRQIVETIAPDAASGHTSLVLSGFVWHCEALERALCGLGLRAQAMTSRVPRKKRKAMLEAARTGELQVLIATSLADEGLDLPRLARVMLASPVRAEGRNNQRLGRLMRPHPAVSEKVLYDVVDSRVPLLRKYYLERRQMYAAVLGTPAPELARQRSVIAA</sequence>
<dbReference type="InterPro" id="IPR014001">
    <property type="entry name" value="Helicase_ATP-bd"/>
</dbReference>
<reference evidence="7 8" key="1">
    <citation type="submission" date="2021-12" db="EMBL/GenBank/DDBJ databases">
        <title>Discovery of the Pendulisporaceae a myxobacterial family with distinct sporulation behavior and unique specialized metabolism.</title>
        <authorList>
            <person name="Garcia R."/>
            <person name="Popoff A."/>
            <person name="Bader C.D."/>
            <person name="Loehr J."/>
            <person name="Walesch S."/>
            <person name="Walt C."/>
            <person name="Boldt J."/>
            <person name="Bunk B."/>
            <person name="Haeckl F.J.F.P.J."/>
            <person name="Gunesch A.P."/>
            <person name="Birkelbach J."/>
            <person name="Nuebel U."/>
            <person name="Pietschmann T."/>
            <person name="Bach T."/>
            <person name="Mueller R."/>
        </authorList>
    </citation>
    <scope>NUCLEOTIDE SEQUENCE [LARGE SCALE GENOMIC DNA]</scope>
    <source>
        <strain evidence="7 8">MSr12523</strain>
    </source>
</reference>
<dbReference type="SMART" id="SM00490">
    <property type="entry name" value="HELICc"/>
    <property type="match status" value="1"/>
</dbReference>
<dbReference type="SMART" id="SM00487">
    <property type="entry name" value="DEXDc"/>
    <property type="match status" value="1"/>
</dbReference>
<dbReference type="GO" id="GO:0004386">
    <property type="term" value="F:helicase activity"/>
    <property type="evidence" value="ECO:0007669"/>
    <property type="project" value="UniProtKB-KW"/>
</dbReference>
<evidence type="ECO:0000256" key="4">
    <source>
        <dbReference type="ARBA" id="ARBA00022840"/>
    </source>
</evidence>
<dbReference type="PANTHER" id="PTHR11274:SF0">
    <property type="entry name" value="GENERAL TRANSCRIPTION AND DNA REPAIR FACTOR IIH HELICASE SUBUNIT XPB"/>
    <property type="match status" value="1"/>
</dbReference>
<evidence type="ECO:0000313" key="8">
    <source>
        <dbReference type="Proteomes" id="UP001379533"/>
    </source>
</evidence>
<dbReference type="PROSITE" id="PS51192">
    <property type="entry name" value="HELICASE_ATP_BIND_1"/>
    <property type="match status" value="1"/>
</dbReference>
<name>A0ABZ2K774_9BACT</name>
<keyword evidence="3 7" id="KW-0347">Helicase</keyword>
<evidence type="ECO:0000256" key="1">
    <source>
        <dbReference type="ARBA" id="ARBA00022741"/>
    </source>
</evidence>
<dbReference type="Gene3D" id="3.40.50.300">
    <property type="entry name" value="P-loop containing nucleotide triphosphate hydrolases"/>
    <property type="match status" value="2"/>
</dbReference>
<keyword evidence="2" id="KW-0378">Hydrolase</keyword>
<evidence type="ECO:0000313" key="7">
    <source>
        <dbReference type="EMBL" id="WXA94542.1"/>
    </source>
</evidence>
<proteinExistence type="predicted"/>
<dbReference type="PANTHER" id="PTHR11274">
    <property type="entry name" value="RAD25/XP-B DNA REPAIR HELICASE"/>
    <property type="match status" value="1"/>
</dbReference>
<dbReference type="CDD" id="cd18785">
    <property type="entry name" value="SF2_C"/>
    <property type="match status" value="1"/>
</dbReference>